<name>A0ABQ7GQR2_DUNSA</name>
<dbReference type="InterPro" id="IPR000008">
    <property type="entry name" value="C2_dom"/>
</dbReference>
<evidence type="ECO:0000313" key="2">
    <source>
        <dbReference type="EMBL" id="KAF5836950.1"/>
    </source>
</evidence>
<accession>A0ABQ7GQR2</accession>
<protein>
    <recommendedName>
        <fullName evidence="1">C2 domain-containing protein</fullName>
    </recommendedName>
</protein>
<evidence type="ECO:0000313" key="3">
    <source>
        <dbReference type="Proteomes" id="UP000815325"/>
    </source>
</evidence>
<evidence type="ECO:0000259" key="1">
    <source>
        <dbReference type="Pfam" id="PF00168"/>
    </source>
</evidence>
<sequence>MQALTFELWDADVIGGDDFVGTCSLPLVNLQPMKPTNLSLPVGAFRSASYAGATSARGSSAVELTRLHVQVQYIPAIMADKSMHSIGVLSMKLEKVHVPSLSILPLYLRPYVTQTNQTFQTSCKPKALRPMVGKNAGRLDIAVFPLPFNCAWDILGDDQQVNLTLQLCLGYP</sequence>
<feature type="domain" description="C2" evidence="1">
    <location>
        <begin position="2"/>
        <end position="37"/>
    </location>
</feature>
<dbReference type="Proteomes" id="UP000815325">
    <property type="component" value="Unassembled WGS sequence"/>
</dbReference>
<dbReference type="InterPro" id="IPR035892">
    <property type="entry name" value="C2_domain_sf"/>
</dbReference>
<proteinExistence type="predicted"/>
<dbReference type="SUPFAM" id="SSF49562">
    <property type="entry name" value="C2 domain (Calcium/lipid-binding domain, CaLB)"/>
    <property type="match status" value="1"/>
</dbReference>
<dbReference type="EMBL" id="MU069635">
    <property type="protein sequence ID" value="KAF5836950.1"/>
    <property type="molecule type" value="Genomic_DNA"/>
</dbReference>
<gene>
    <name evidence="2" type="ORF">DUNSADRAFT_5179</name>
</gene>
<comment type="caution">
    <text evidence="2">The sequence shown here is derived from an EMBL/GenBank/DDBJ whole genome shotgun (WGS) entry which is preliminary data.</text>
</comment>
<keyword evidence="3" id="KW-1185">Reference proteome</keyword>
<dbReference type="Gene3D" id="2.60.40.150">
    <property type="entry name" value="C2 domain"/>
    <property type="match status" value="1"/>
</dbReference>
<dbReference type="Pfam" id="PF00168">
    <property type="entry name" value="C2"/>
    <property type="match status" value="1"/>
</dbReference>
<organism evidence="2 3">
    <name type="scientific">Dunaliella salina</name>
    <name type="common">Green alga</name>
    <name type="synonym">Protococcus salinus</name>
    <dbReference type="NCBI Taxonomy" id="3046"/>
    <lineage>
        <taxon>Eukaryota</taxon>
        <taxon>Viridiplantae</taxon>
        <taxon>Chlorophyta</taxon>
        <taxon>core chlorophytes</taxon>
        <taxon>Chlorophyceae</taxon>
        <taxon>CS clade</taxon>
        <taxon>Chlamydomonadales</taxon>
        <taxon>Dunaliellaceae</taxon>
        <taxon>Dunaliella</taxon>
    </lineage>
</organism>
<reference evidence="2" key="1">
    <citation type="submission" date="2017-08" db="EMBL/GenBank/DDBJ databases">
        <authorList>
            <person name="Polle J.E."/>
            <person name="Barry K."/>
            <person name="Cushman J."/>
            <person name="Schmutz J."/>
            <person name="Tran D."/>
            <person name="Hathwaick L.T."/>
            <person name="Yim W.C."/>
            <person name="Jenkins J."/>
            <person name="Mckie-Krisberg Z.M."/>
            <person name="Prochnik S."/>
            <person name="Lindquist E."/>
            <person name="Dockter R.B."/>
            <person name="Adam C."/>
            <person name="Molina H."/>
            <person name="Bunkerborg J."/>
            <person name="Jin E."/>
            <person name="Buchheim M."/>
            <person name="Magnuson J."/>
        </authorList>
    </citation>
    <scope>NUCLEOTIDE SEQUENCE</scope>
    <source>
        <strain evidence="2">CCAP 19/18</strain>
    </source>
</reference>